<dbReference type="Proteomes" id="UP001106592">
    <property type="component" value="Unassembled WGS sequence"/>
</dbReference>
<dbReference type="RefSeq" id="WP_217975511.1">
    <property type="nucleotide sequence ID" value="NZ_JAHTBI010000036.1"/>
</dbReference>
<gene>
    <name evidence="1" type="ORF">KUO17_10585</name>
</gene>
<reference evidence="1" key="1">
    <citation type="journal article" date="2022" name="Int. J. Syst. Evol. Microbiol.">
        <title>Pseudomonas aegrilactucae sp. nov. and Pseudomonas morbosilactucae sp. nov., pathogens causing bacterial rot of lettuce in Japan.</title>
        <authorList>
            <person name="Sawada H."/>
            <person name="Fujikawa T."/>
            <person name="Satou M."/>
        </authorList>
    </citation>
    <scope>NUCLEOTIDE SEQUENCE</scope>
    <source>
        <strain evidence="1">MAFF 301350</strain>
    </source>
</reference>
<dbReference type="AlphaFoldDB" id="A0A9Q2XI27"/>
<comment type="caution">
    <text evidence="1">The sequence shown here is derived from an EMBL/GenBank/DDBJ whole genome shotgun (WGS) entry which is preliminary data.</text>
</comment>
<proteinExistence type="predicted"/>
<name>A0A9Q2XI27_9PSED</name>
<evidence type="ECO:0000313" key="2">
    <source>
        <dbReference type="Proteomes" id="UP001106592"/>
    </source>
</evidence>
<dbReference type="EMBL" id="JAHTBI010000036">
    <property type="protein sequence ID" value="MBV6287467.1"/>
    <property type="molecule type" value="Genomic_DNA"/>
</dbReference>
<protein>
    <submittedName>
        <fullName evidence="1">Uncharacterized protein</fullName>
    </submittedName>
</protein>
<organism evidence="1 2">
    <name type="scientific">Pseudomonas aegrilactucae</name>
    <dbReference type="NCBI Taxonomy" id="2854028"/>
    <lineage>
        <taxon>Bacteria</taxon>
        <taxon>Pseudomonadati</taxon>
        <taxon>Pseudomonadota</taxon>
        <taxon>Gammaproteobacteria</taxon>
        <taxon>Pseudomonadales</taxon>
        <taxon>Pseudomonadaceae</taxon>
        <taxon>Pseudomonas</taxon>
    </lineage>
</organism>
<accession>A0A9Q2XI27</accession>
<sequence length="136" mass="15102">MNTHQRTKMLELDLAAKLATDAQLKFTQEVYPKGCLVKIHHSRGAFNARVLSYSRDGHQLRVKNCMTGKQTYAYPSSPRTNTWQGEPWESSVKFLGQPDLCSVCDGTGLESTDLPDSPTVACHLCEGLNVSEQVTE</sequence>
<keyword evidence="2" id="KW-1185">Reference proteome</keyword>
<reference evidence="1" key="2">
    <citation type="journal article" date="2023" name="Plant Pathol.">
        <title>Dismantling and reorganizing Pseudomonas marginalis sensu#lato.</title>
        <authorList>
            <person name="Sawada H."/>
            <person name="Fujikawa T."/>
            <person name="Satou M."/>
        </authorList>
    </citation>
    <scope>NUCLEOTIDE SEQUENCE</scope>
    <source>
        <strain evidence="1">MAFF 301350</strain>
    </source>
</reference>
<evidence type="ECO:0000313" key="1">
    <source>
        <dbReference type="EMBL" id="MBV6287467.1"/>
    </source>
</evidence>